<sequence>MAYGVEHELAMRMWKHVLPFRQINHTHVIARELAFHIDGLTQKTEVTTLCEKLETAEDFQALCAALIEKSPVLLNESDSAAEASIYAIVNLCSNVEPADVDRLLSRLVSVVEGGPADRATIRVKLLAFLFNNMNADSSARYTCYNSLVKVCGASGYLHALESQFEQLPEWLAEWNCDQSQTRTLYRNIFEACKKCDSPAQARKFQMKFLQSFDKESAAEAKDVACEYLADAIRDSQCYIFDEAVELEAVKALEGVSPIYGLLQVFFSGDYKAFAEFASSNPGVFEEFSLHKDVCEKKMKLLTLISLSTDTNEVEYKQVAESLQVEEDLVELWLIEAMRKELVTGKLDQLNEKVIVRRAVRRTFGRDNWEVLSERLEAWSTAMAECLETLRTVQTQKDAGGHKSDQQRYMRSL</sequence>
<dbReference type="HAMAP" id="MF_03012">
    <property type="entry name" value="eIF3m"/>
    <property type="match status" value="1"/>
</dbReference>
<dbReference type="AlphaFoldDB" id="A0A0L0FNJ7"/>
<keyword evidence="8" id="KW-1185">Reference proteome</keyword>
<dbReference type="GO" id="GO:0033290">
    <property type="term" value="C:eukaryotic 48S preinitiation complex"/>
    <property type="evidence" value="ECO:0007669"/>
    <property type="project" value="UniProtKB-UniRule"/>
</dbReference>
<dbReference type="GeneID" id="25909688"/>
<dbReference type="Pfam" id="PF01399">
    <property type="entry name" value="PCI"/>
    <property type="match status" value="1"/>
</dbReference>
<comment type="function">
    <text evidence="5">Component of the eukaryotic translation initiation factor 3 (eIF-3) complex, which is involved in protein synthesis of a specialized repertoire of mRNAs and, together with other initiation factors, stimulates binding of mRNA and methionyl-tRNAi to the 40S ribosome. The eIF-3 complex specifically targets and initiates translation of a subset of mRNAs involved in cell proliferation.</text>
</comment>
<feature type="domain" description="PCI" evidence="6">
    <location>
        <begin position="197"/>
        <end position="360"/>
    </location>
</feature>
<dbReference type="GO" id="GO:0003743">
    <property type="term" value="F:translation initiation factor activity"/>
    <property type="evidence" value="ECO:0007669"/>
    <property type="project" value="UniProtKB-UniRule"/>
</dbReference>
<dbReference type="STRING" id="667725.A0A0L0FNJ7"/>
<dbReference type="InterPro" id="IPR045237">
    <property type="entry name" value="COPS7/eIF3m"/>
</dbReference>
<protein>
    <recommendedName>
        <fullName evidence="5">Eukaryotic translation initiation factor 3 subunit M</fullName>
        <shortName evidence="5">eIF3m</shortName>
    </recommendedName>
</protein>
<comment type="similarity">
    <text evidence="5">Belongs to the eIF-3 subunit M family.</text>
</comment>
<dbReference type="PANTHER" id="PTHR15350">
    <property type="entry name" value="COP9 SIGNALOSOME COMPLEX SUBUNIT 7/DENDRITIC CELL PROTEIN GA17"/>
    <property type="match status" value="1"/>
</dbReference>
<evidence type="ECO:0000256" key="1">
    <source>
        <dbReference type="ARBA" id="ARBA00008482"/>
    </source>
</evidence>
<evidence type="ECO:0000256" key="4">
    <source>
        <dbReference type="ARBA" id="ARBA00022917"/>
    </source>
</evidence>
<keyword evidence="4 5" id="KW-0648">Protein biosynthesis</keyword>
<dbReference type="Proteomes" id="UP000054560">
    <property type="component" value="Unassembled WGS sequence"/>
</dbReference>
<dbReference type="eggNOG" id="KOG2753">
    <property type="taxonomic scope" value="Eukaryota"/>
</dbReference>
<comment type="subcellular location">
    <subcellularLocation>
        <location evidence="5">Cytoplasm</location>
    </subcellularLocation>
</comment>
<evidence type="ECO:0000259" key="6">
    <source>
        <dbReference type="PROSITE" id="PS50250"/>
    </source>
</evidence>
<name>A0A0L0FNJ7_9EUKA</name>
<dbReference type="PANTHER" id="PTHR15350:SF2">
    <property type="entry name" value="EUKARYOTIC TRANSLATION INITIATION FACTOR 3 SUBUNIT M"/>
    <property type="match status" value="1"/>
</dbReference>
<dbReference type="SMART" id="SM00088">
    <property type="entry name" value="PINT"/>
    <property type="match status" value="1"/>
</dbReference>
<dbReference type="InterPro" id="IPR040750">
    <property type="entry name" value="eIF3m_C_helix"/>
</dbReference>
<dbReference type="InterPro" id="IPR027528">
    <property type="entry name" value="eIF3m"/>
</dbReference>
<dbReference type="GO" id="GO:0001732">
    <property type="term" value="P:formation of cytoplasmic translation initiation complex"/>
    <property type="evidence" value="ECO:0007669"/>
    <property type="project" value="UniProtKB-UniRule"/>
</dbReference>
<keyword evidence="3 5" id="KW-0396">Initiation factor</keyword>
<dbReference type="Pfam" id="PF18005">
    <property type="entry name" value="eIF3m_C_helix"/>
    <property type="match status" value="1"/>
</dbReference>
<dbReference type="EMBL" id="KQ242500">
    <property type="protein sequence ID" value="KNC78382.1"/>
    <property type="molecule type" value="Genomic_DNA"/>
</dbReference>
<evidence type="ECO:0000256" key="5">
    <source>
        <dbReference type="HAMAP-Rule" id="MF_03012"/>
    </source>
</evidence>
<dbReference type="InterPro" id="IPR000717">
    <property type="entry name" value="PCI_dom"/>
</dbReference>
<dbReference type="GO" id="GO:0071541">
    <property type="term" value="C:eukaryotic translation initiation factor 3 complex, eIF3m"/>
    <property type="evidence" value="ECO:0007669"/>
    <property type="project" value="UniProtKB-UniRule"/>
</dbReference>
<organism evidence="7 8">
    <name type="scientific">Sphaeroforma arctica JP610</name>
    <dbReference type="NCBI Taxonomy" id="667725"/>
    <lineage>
        <taxon>Eukaryota</taxon>
        <taxon>Ichthyosporea</taxon>
        <taxon>Ichthyophonida</taxon>
        <taxon>Sphaeroforma</taxon>
    </lineage>
</organism>
<reference evidence="7 8" key="1">
    <citation type="submission" date="2011-02" db="EMBL/GenBank/DDBJ databases">
        <title>The Genome Sequence of Sphaeroforma arctica JP610.</title>
        <authorList>
            <consortium name="The Broad Institute Genome Sequencing Platform"/>
            <person name="Russ C."/>
            <person name="Cuomo C."/>
            <person name="Young S.K."/>
            <person name="Zeng Q."/>
            <person name="Gargeya S."/>
            <person name="Alvarado L."/>
            <person name="Berlin A."/>
            <person name="Chapman S.B."/>
            <person name="Chen Z."/>
            <person name="Freedman E."/>
            <person name="Gellesch M."/>
            <person name="Goldberg J."/>
            <person name="Griggs A."/>
            <person name="Gujja S."/>
            <person name="Heilman E."/>
            <person name="Heiman D."/>
            <person name="Howarth C."/>
            <person name="Mehta T."/>
            <person name="Neiman D."/>
            <person name="Pearson M."/>
            <person name="Roberts A."/>
            <person name="Saif S."/>
            <person name="Shea T."/>
            <person name="Shenoy N."/>
            <person name="Sisk P."/>
            <person name="Stolte C."/>
            <person name="Sykes S."/>
            <person name="White J."/>
            <person name="Yandava C."/>
            <person name="Burger G."/>
            <person name="Gray M.W."/>
            <person name="Holland P.W.H."/>
            <person name="King N."/>
            <person name="Lang F.B.F."/>
            <person name="Roger A.J."/>
            <person name="Ruiz-Trillo I."/>
            <person name="Haas B."/>
            <person name="Nusbaum C."/>
            <person name="Birren B."/>
        </authorList>
    </citation>
    <scope>NUCLEOTIDE SEQUENCE [LARGE SCALE GENOMIC DNA]</scope>
    <source>
        <strain evidence="7 8">JP610</strain>
    </source>
</reference>
<evidence type="ECO:0000313" key="8">
    <source>
        <dbReference type="Proteomes" id="UP000054560"/>
    </source>
</evidence>
<dbReference type="PROSITE" id="PS50250">
    <property type="entry name" value="PCI"/>
    <property type="match status" value="1"/>
</dbReference>
<dbReference type="RefSeq" id="XP_014152284.1">
    <property type="nucleotide sequence ID" value="XM_014296809.1"/>
</dbReference>
<proteinExistence type="inferred from homology"/>
<comment type="subunit">
    <text evidence="5">Component of the eukaryotic translation initiation factor 3 (eIF-3) complex.</text>
</comment>
<gene>
    <name evidence="7" type="ORF">SARC_09184</name>
</gene>
<evidence type="ECO:0000256" key="3">
    <source>
        <dbReference type="ARBA" id="ARBA00022540"/>
    </source>
</evidence>
<evidence type="ECO:0000256" key="2">
    <source>
        <dbReference type="ARBA" id="ARBA00022490"/>
    </source>
</evidence>
<keyword evidence="2 5" id="KW-0963">Cytoplasm</keyword>
<dbReference type="OrthoDB" id="10267031at2759"/>
<evidence type="ECO:0000313" key="7">
    <source>
        <dbReference type="EMBL" id="KNC78382.1"/>
    </source>
</evidence>
<comment type="similarity">
    <text evidence="1">Belongs to the CSN7/EIF3M family. CSN7 subfamily.</text>
</comment>
<accession>A0A0L0FNJ7</accession>
<dbReference type="GO" id="GO:0016282">
    <property type="term" value="C:eukaryotic 43S preinitiation complex"/>
    <property type="evidence" value="ECO:0007669"/>
    <property type="project" value="UniProtKB-UniRule"/>
</dbReference>